<organism evidence="3 4">
    <name type="scientific">Durusdinium trenchii</name>
    <dbReference type="NCBI Taxonomy" id="1381693"/>
    <lineage>
        <taxon>Eukaryota</taxon>
        <taxon>Sar</taxon>
        <taxon>Alveolata</taxon>
        <taxon>Dinophyceae</taxon>
        <taxon>Suessiales</taxon>
        <taxon>Symbiodiniaceae</taxon>
        <taxon>Durusdinium</taxon>
    </lineage>
</organism>
<dbReference type="InterPro" id="IPR002059">
    <property type="entry name" value="CSP_DNA-bd"/>
</dbReference>
<sequence length="394" mass="43352">MAPWWEQQILWGPMGKGGPRRSKGGAPRAHVPMEPSAATSTASTTASGGWTTGTIRRLFVGKGFGFVSREEAKAQNGRGDVFLHFSDLDGGLTSSDLAVGVRVRFRWEAAKDSRGPGGRARLVSLVPSHPVVELSAPRPRPTRTGRVYHKDTILAMRGWMHKRGQVEKRQKWPLRPDGLPREIVFPFTIYLPDFYWEEEDQRALAHANDEQRVQMLEARLDYEGGADSNNAETFGENWALETWSYEDAVAANNMIRAAEAEAEAAASYEAASYEAASYEYGGHRDHGQCAERTSTASDDSCRIECKMHGEECTEVHGPGAGPKTCLEVAAEFLRLSLPVDAWTDSAVSRRPLPSEPSRAHPPKTGSPQLKKKTTMRSNAGHDSSPMDCLGFHDC</sequence>
<dbReference type="Gene3D" id="2.40.50.140">
    <property type="entry name" value="Nucleic acid-binding proteins"/>
    <property type="match status" value="1"/>
</dbReference>
<feature type="region of interest" description="Disordered" evidence="1">
    <location>
        <begin position="347"/>
        <end position="394"/>
    </location>
</feature>
<protein>
    <recommendedName>
        <fullName evidence="2">CSD domain-containing protein</fullName>
    </recommendedName>
</protein>
<evidence type="ECO:0000259" key="2">
    <source>
        <dbReference type="PROSITE" id="PS51857"/>
    </source>
</evidence>
<evidence type="ECO:0000313" key="4">
    <source>
        <dbReference type="Proteomes" id="UP001642484"/>
    </source>
</evidence>
<name>A0ABP0SEU6_9DINO</name>
<feature type="compositionally biased region" description="Low complexity" evidence="1">
    <location>
        <begin position="36"/>
        <end position="49"/>
    </location>
</feature>
<dbReference type="PROSITE" id="PS51857">
    <property type="entry name" value="CSD_2"/>
    <property type="match status" value="1"/>
</dbReference>
<feature type="domain" description="CSD" evidence="2">
    <location>
        <begin position="50"/>
        <end position="125"/>
    </location>
</feature>
<dbReference type="Proteomes" id="UP001642484">
    <property type="component" value="Unassembled WGS sequence"/>
</dbReference>
<dbReference type="EMBL" id="CAXAMN010027472">
    <property type="protein sequence ID" value="CAK9110878.1"/>
    <property type="molecule type" value="Genomic_DNA"/>
</dbReference>
<dbReference type="InterPro" id="IPR012340">
    <property type="entry name" value="NA-bd_OB-fold"/>
</dbReference>
<accession>A0ABP0SEU6</accession>
<evidence type="ECO:0000256" key="1">
    <source>
        <dbReference type="SAM" id="MobiDB-lite"/>
    </source>
</evidence>
<dbReference type="SUPFAM" id="SSF50249">
    <property type="entry name" value="Nucleic acid-binding proteins"/>
    <property type="match status" value="1"/>
</dbReference>
<dbReference type="Pfam" id="PF00313">
    <property type="entry name" value="CSD"/>
    <property type="match status" value="1"/>
</dbReference>
<feature type="region of interest" description="Disordered" evidence="1">
    <location>
        <begin position="11"/>
        <end position="49"/>
    </location>
</feature>
<evidence type="ECO:0000313" key="3">
    <source>
        <dbReference type="EMBL" id="CAK9110878.1"/>
    </source>
</evidence>
<gene>
    <name evidence="3" type="ORF">CCMP2556_LOCUS51501</name>
</gene>
<proteinExistence type="predicted"/>
<keyword evidence="4" id="KW-1185">Reference proteome</keyword>
<reference evidence="3 4" key="1">
    <citation type="submission" date="2024-02" db="EMBL/GenBank/DDBJ databases">
        <authorList>
            <person name="Chen Y."/>
            <person name="Shah S."/>
            <person name="Dougan E. K."/>
            <person name="Thang M."/>
            <person name="Chan C."/>
        </authorList>
    </citation>
    <scope>NUCLEOTIDE SEQUENCE [LARGE SCALE GENOMIC DNA]</scope>
</reference>
<comment type="caution">
    <text evidence="3">The sequence shown here is derived from an EMBL/GenBank/DDBJ whole genome shotgun (WGS) entry which is preliminary data.</text>
</comment>